<dbReference type="Proteomes" id="UP000001064">
    <property type="component" value="Unassembled WGS sequence"/>
</dbReference>
<evidence type="ECO:0000313" key="2">
    <source>
        <dbReference type="Proteomes" id="UP000001064"/>
    </source>
</evidence>
<protein>
    <submittedName>
        <fullName evidence="1">Uncharacterized protein</fullName>
    </submittedName>
</protein>
<keyword evidence="2" id="KW-1185">Reference proteome</keyword>
<dbReference type="RefSeq" id="XP_003294945.1">
    <property type="nucleotide sequence ID" value="XM_003294897.1"/>
</dbReference>
<accession>F1A5K1</accession>
<dbReference type="AlphaFoldDB" id="F1A5K1"/>
<dbReference type="VEuPathDB" id="AmoebaDB:DICPUDRAFT_160038"/>
<organism evidence="1 2">
    <name type="scientific">Dictyostelium purpureum</name>
    <name type="common">Slime mold</name>
    <dbReference type="NCBI Taxonomy" id="5786"/>
    <lineage>
        <taxon>Eukaryota</taxon>
        <taxon>Amoebozoa</taxon>
        <taxon>Evosea</taxon>
        <taxon>Eumycetozoa</taxon>
        <taxon>Dictyostelia</taxon>
        <taxon>Dictyosteliales</taxon>
        <taxon>Dictyosteliaceae</taxon>
        <taxon>Dictyostelium</taxon>
    </lineage>
</organism>
<dbReference type="GeneID" id="10510752"/>
<dbReference type="KEGG" id="dpp:DICPUDRAFT_160038"/>
<sequence length="64" mass="7412">MEVNKIKNQQNELIQYHKIKSIKEHIKVMESKLLLLLNNGNMDETSNSTITESIESIKICIILN</sequence>
<dbReference type="EMBL" id="GL871608">
    <property type="protein sequence ID" value="EGC28524.1"/>
    <property type="molecule type" value="Genomic_DNA"/>
</dbReference>
<reference evidence="2" key="1">
    <citation type="journal article" date="2011" name="Genome Biol.">
        <title>Comparative genomics of the social amoebae Dictyostelium discoideum and Dictyostelium purpureum.</title>
        <authorList>
            <consortium name="US DOE Joint Genome Institute (JGI-PGF)"/>
            <person name="Sucgang R."/>
            <person name="Kuo A."/>
            <person name="Tian X."/>
            <person name="Salerno W."/>
            <person name="Parikh A."/>
            <person name="Feasley C.L."/>
            <person name="Dalin E."/>
            <person name="Tu H."/>
            <person name="Huang E."/>
            <person name="Barry K."/>
            <person name="Lindquist E."/>
            <person name="Shapiro H."/>
            <person name="Bruce D."/>
            <person name="Schmutz J."/>
            <person name="Salamov A."/>
            <person name="Fey P."/>
            <person name="Gaudet P."/>
            <person name="Anjard C."/>
            <person name="Babu M.M."/>
            <person name="Basu S."/>
            <person name="Bushmanova Y."/>
            <person name="van der Wel H."/>
            <person name="Katoh-Kurasawa M."/>
            <person name="Dinh C."/>
            <person name="Coutinho P.M."/>
            <person name="Saito T."/>
            <person name="Elias M."/>
            <person name="Schaap P."/>
            <person name="Kay R.R."/>
            <person name="Henrissat B."/>
            <person name="Eichinger L."/>
            <person name="Rivero F."/>
            <person name="Putnam N.H."/>
            <person name="West C.M."/>
            <person name="Loomis W.F."/>
            <person name="Chisholm R.L."/>
            <person name="Shaulsky G."/>
            <person name="Strassmann J.E."/>
            <person name="Queller D.C."/>
            <person name="Kuspa A."/>
            <person name="Grigoriev I.V."/>
        </authorList>
    </citation>
    <scope>NUCLEOTIDE SEQUENCE [LARGE SCALE GENOMIC DNA]</scope>
    <source>
        <strain evidence="2">QSDP1</strain>
    </source>
</reference>
<name>F1A5K1_DICPU</name>
<gene>
    <name evidence="1" type="ORF">DICPUDRAFT_160038</name>
</gene>
<proteinExistence type="predicted"/>
<evidence type="ECO:0000313" key="1">
    <source>
        <dbReference type="EMBL" id="EGC28524.1"/>
    </source>
</evidence>
<dbReference type="InParanoid" id="F1A5K1"/>